<reference evidence="9" key="2">
    <citation type="submission" date="2018-05" db="EMBL/GenBank/DDBJ databases">
        <title>OgluRS3 (Oryza glumaepatula Reference Sequence Version 3).</title>
        <authorList>
            <person name="Zhang J."/>
            <person name="Kudrna D."/>
            <person name="Lee S."/>
            <person name="Talag J."/>
            <person name="Welchert J."/>
            <person name="Wing R.A."/>
        </authorList>
    </citation>
    <scope>NUCLEOTIDE SEQUENCE [LARGE SCALE GENOMIC DNA]</scope>
</reference>
<comment type="similarity">
    <text evidence="2">Belongs to the TrkH potassium transport family. HKT (TC 2.A.38.3) subfamily.</text>
</comment>
<evidence type="ECO:0000256" key="8">
    <source>
        <dbReference type="SAM" id="Phobius"/>
    </source>
</evidence>
<dbReference type="AlphaFoldDB" id="A0A0D9YN26"/>
<reference evidence="9" key="1">
    <citation type="submission" date="2015-04" db="UniProtKB">
        <authorList>
            <consortium name="EnsemblPlants"/>
        </authorList>
    </citation>
    <scope>IDENTIFICATION</scope>
</reference>
<accession>A0A0D9YN26</accession>
<evidence type="ECO:0000256" key="3">
    <source>
        <dbReference type="ARBA" id="ARBA00022448"/>
    </source>
</evidence>
<evidence type="ECO:0000256" key="7">
    <source>
        <dbReference type="ARBA" id="ARBA00023136"/>
    </source>
</evidence>
<sequence length="550" mass="61595">MNHCLVVSHKKLQTFRTFAASKFSSFTKSAQKSIKYSFQFIYQNNPLFVHVAYFALISFAGYGSLKVLKPRDKSNTLKDLDVLFTSVSASTVSSMATVEMEDFSSAQLWVLTILMLIGGEVFTSMLGIHFMRAEFGTKESVSTRDHSPCIDIESITSTKFGPSTQGTKVTVSFSELRMENGGHVEPKTIKFLGFVVMGYLLITNLGGSLLIYLYLNLVPSAHKILKRKGIGIIVFSVFTAISSVGNCGFTPVNENMIIFQKNSILLLLILPQILAGNTLFAPCLRLMVWSLEKITGKKDCRYILEYPKAIGYKHLMSTRESVYLTLTVVSLIILQTVLFLSLEWSSVALDGMSNYQKIVSALFQSVNARHAGESVTDLSNLSSAILVLYTIMMYLPGYTSFLPRHDGEDSKTEKINKRKGLLENWIFSHMSYLAIFVMLICITERDSMATDPLNFNVFSILFEVVRQATEIHCILQKPHDYFLHDAYGNVGFSVGYSCKRLLNHDASCKDASYGFAGKWSDNGKAILIIVMLFGRLKTFNMKGGRAWKLR</sequence>
<dbReference type="HOGENOM" id="CLU_008384_2_0_1"/>
<keyword evidence="7 8" id="KW-0472">Membrane</keyword>
<protein>
    <submittedName>
        <fullName evidence="9">Uncharacterized protein</fullName>
    </submittedName>
</protein>
<feature type="transmembrane region" description="Helical" evidence="8">
    <location>
        <begin position="421"/>
        <end position="440"/>
    </location>
</feature>
<evidence type="ECO:0000313" key="10">
    <source>
        <dbReference type="Proteomes" id="UP000026961"/>
    </source>
</evidence>
<name>A0A0D9YN26_9ORYZ</name>
<keyword evidence="5 8" id="KW-1133">Transmembrane helix</keyword>
<evidence type="ECO:0000256" key="5">
    <source>
        <dbReference type="ARBA" id="ARBA00022989"/>
    </source>
</evidence>
<dbReference type="PANTHER" id="PTHR31064">
    <property type="entry name" value="POTASSIUM TRANSPORT PROTEIN DDB_G0292412-RELATED"/>
    <property type="match status" value="1"/>
</dbReference>
<proteinExistence type="inferred from homology"/>
<evidence type="ECO:0000313" key="9">
    <source>
        <dbReference type="EnsemblPlants" id="OGLUM02G05610.1"/>
    </source>
</evidence>
<dbReference type="InterPro" id="IPR003445">
    <property type="entry name" value="Cat_transpt"/>
</dbReference>
<evidence type="ECO:0000256" key="6">
    <source>
        <dbReference type="ARBA" id="ARBA00023065"/>
    </source>
</evidence>
<dbReference type="GO" id="GO:0015081">
    <property type="term" value="F:sodium ion transmembrane transporter activity"/>
    <property type="evidence" value="ECO:0007669"/>
    <property type="project" value="EnsemblPlants"/>
</dbReference>
<feature type="transmembrane region" description="Helical" evidence="8">
    <location>
        <begin position="381"/>
        <end position="401"/>
    </location>
</feature>
<keyword evidence="4 8" id="KW-0812">Transmembrane</keyword>
<feature type="transmembrane region" description="Helical" evidence="8">
    <location>
        <begin position="108"/>
        <end position="131"/>
    </location>
</feature>
<organism evidence="9">
    <name type="scientific">Oryza glumipatula</name>
    <dbReference type="NCBI Taxonomy" id="40148"/>
    <lineage>
        <taxon>Eukaryota</taxon>
        <taxon>Viridiplantae</taxon>
        <taxon>Streptophyta</taxon>
        <taxon>Embryophyta</taxon>
        <taxon>Tracheophyta</taxon>
        <taxon>Spermatophyta</taxon>
        <taxon>Magnoliopsida</taxon>
        <taxon>Liliopsida</taxon>
        <taxon>Poales</taxon>
        <taxon>Poaceae</taxon>
        <taxon>BOP clade</taxon>
        <taxon>Oryzoideae</taxon>
        <taxon>Oryzeae</taxon>
        <taxon>Oryzinae</taxon>
        <taxon>Oryza</taxon>
    </lineage>
</organism>
<keyword evidence="3" id="KW-0813">Transport</keyword>
<dbReference type="GO" id="GO:0000139">
    <property type="term" value="C:Golgi membrane"/>
    <property type="evidence" value="ECO:0007669"/>
    <property type="project" value="EnsemblPlants"/>
</dbReference>
<dbReference type="GO" id="GO:0005886">
    <property type="term" value="C:plasma membrane"/>
    <property type="evidence" value="ECO:0007669"/>
    <property type="project" value="TreeGrafter"/>
</dbReference>
<dbReference type="Proteomes" id="UP000026961">
    <property type="component" value="Chromosome 2"/>
</dbReference>
<dbReference type="GO" id="GO:0005789">
    <property type="term" value="C:endoplasmic reticulum membrane"/>
    <property type="evidence" value="ECO:0007669"/>
    <property type="project" value="EnsemblPlants"/>
</dbReference>
<feature type="transmembrane region" description="Helical" evidence="8">
    <location>
        <begin position="47"/>
        <end position="68"/>
    </location>
</feature>
<dbReference type="eggNOG" id="KOG1341">
    <property type="taxonomic scope" value="Eukaryota"/>
</dbReference>
<comment type="subcellular location">
    <subcellularLocation>
        <location evidence="1">Membrane</location>
        <topology evidence="1">Multi-pass membrane protein</topology>
    </subcellularLocation>
</comment>
<dbReference type="Gramene" id="OGLUM02G05610.1">
    <property type="protein sequence ID" value="OGLUM02G05610.1"/>
    <property type="gene ID" value="OGLUM02G05610"/>
</dbReference>
<evidence type="ECO:0000256" key="2">
    <source>
        <dbReference type="ARBA" id="ARBA00010864"/>
    </source>
</evidence>
<feature type="transmembrane region" description="Helical" evidence="8">
    <location>
        <begin position="229"/>
        <end position="252"/>
    </location>
</feature>
<evidence type="ECO:0000256" key="1">
    <source>
        <dbReference type="ARBA" id="ARBA00004141"/>
    </source>
</evidence>
<feature type="transmembrane region" description="Helical" evidence="8">
    <location>
        <begin position="191"/>
        <end position="217"/>
    </location>
</feature>
<keyword evidence="10" id="KW-1185">Reference proteome</keyword>
<dbReference type="PANTHER" id="PTHR31064:SF31">
    <property type="entry name" value="CATION TRANSPORTER HKT1_3"/>
    <property type="match status" value="1"/>
</dbReference>
<feature type="transmembrane region" description="Helical" evidence="8">
    <location>
        <begin position="264"/>
        <end position="288"/>
    </location>
</feature>
<evidence type="ECO:0000256" key="4">
    <source>
        <dbReference type="ARBA" id="ARBA00022692"/>
    </source>
</evidence>
<dbReference type="EnsemblPlants" id="OGLUM02G05610.1">
    <property type="protein sequence ID" value="OGLUM02G05610.1"/>
    <property type="gene ID" value="OGLUM02G05610"/>
</dbReference>
<dbReference type="InterPro" id="IPR051143">
    <property type="entry name" value="TrkH_K-transport"/>
</dbReference>
<dbReference type="STRING" id="40148.A0A0D9YN26"/>
<keyword evidence="6" id="KW-0406">Ion transport</keyword>
<feature type="transmembrane region" description="Helical" evidence="8">
    <location>
        <begin position="322"/>
        <end position="342"/>
    </location>
</feature>
<dbReference type="Pfam" id="PF02386">
    <property type="entry name" value="TrkH"/>
    <property type="match status" value="1"/>
</dbReference>